<dbReference type="GO" id="GO:0055085">
    <property type="term" value="P:transmembrane transport"/>
    <property type="evidence" value="ECO:0007669"/>
    <property type="project" value="TreeGrafter"/>
</dbReference>
<reference evidence="7 8" key="1">
    <citation type="submission" date="2016-02" db="EMBL/GenBank/DDBJ databases">
        <authorList>
            <person name="Wen L."/>
            <person name="He K."/>
            <person name="Yang H."/>
        </authorList>
    </citation>
    <scope>NUCLEOTIDE SEQUENCE [LARGE SCALE GENOMIC DNA]</scope>
    <source>
        <strain evidence="7 8">TSA40</strain>
    </source>
</reference>
<feature type="transmembrane region" description="Helical" evidence="6">
    <location>
        <begin position="339"/>
        <end position="357"/>
    </location>
</feature>
<dbReference type="RefSeq" id="WP_088707864.1">
    <property type="nucleotide sequence ID" value="NZ_LSTO01000001.1"/>
</dbReference>
<proteinExistence type="inferred from homology"/>
<dbReference type="Pfam" id="PF01594">
    <property type="entry name" value="AI-2E_transport"/>
    <property type="match status" value="1"/>
</dbReference>
<evidence type="ECO:0000313" key="7">
    <source>
        <dbReference type="EMBL" id="OWW21010.1"/>
    </source>
</evidence>
<evidence type="ECO:0000313" key="8">
    <source>
        <dbReference type="Proteomes" id="UP000197535"/>
    </source>
</evidence>
<dbReference type="GO" id="GO:0016020">
    <property type="term" value="C:membrane"/>
    <property type="evidence" value="ECO:0007669"/>
    <property type="project" value="UniProtKB-SubCell"/>
</dbReference>
<comment type="caution">
    <text evidence="7">The sequence shown here is derived from an EMBL/GenBank/DDBJ whole genome shotgun (WGS) entry which is preliminary data.</text>
</comment>
<evidence type="ECO:0000256" key="2">
    <source>
        <dbReference type="ARBA" id="ARBA00009773"/>
    </source>
</evidence>
<feature type="transmembrane region" description="Helical" evidence="6">
    <location>
        <begin position="112"/>
        <end position="134"/>
    </location>
</feature>
<dbReference type="InterPro" id="IPR002549">
    <property type="entry name" value="AI-2E-like"/>
</dbReference>
<keyword evidence="3 6" id="KW-0812">Transmembrane</keyword>
<dbReference type="OrthoDB" id="5761230at2"/>
<dbReference type="PANTHER" id="PTHR21716:SF62">
    <property type="entry name" value="TRANSPORT PROTEIN YDBI-RELATED"/>
    <property type="match status" value="1"/>
</dbReference>
<feature type="transmembrane region" description="Helical" evidence="6">
    <location>
        <begin position="312"/>
        <end position="332"/>
    </location>
</feature>
<evidence type="ECO:0000256" key="5">
    <source>
        <dbReference type="ARBA" id="ARBA00023136"/>
    </source>
</evidence>
<gene>
    <name evidence="7" type="ORF">AYR66_17550</name>
</gene>
<feature type="transmembrane region" description="Helical" evidence="6">
    <location>
        <begin position="85"/>
        <end position="105"/>
    </location>
</feature>
<feature type="transmembrane region" description="Helical" evidence="6">
    <location>
        <begin position="60"/>
        <end position="79"/>
    </location>
</feature>
<evidence type="ECO:0000256" key="6">
    <source>
        <dbReference type="SAM" id="Phobius"/>
    </source>
</evidence>
<feature type="transmembrane region" description="Helical" evidence="6">
    <location>
        <begin position="288"/>
        <end position="306"/>
    </location>
</feature>
<protein>
    <recommendedName>
        <fullName evidence="9">Permease</fullName>
    </recommendedName>
</protein>
<keyword evidence="4 6" id="KW-1133">Transmembrane helix</keyword>
<evidence type="ECO:0000256" key="3">
    <source>
        <dbReference type="ARBA" id="ARBA00022692"/>
    </source>
</evidence>
<name>A0A254TEF0_9BURK</name>
<comment type="similarity">
    <text evidence="2">Belongs to the autoinducer-2 exporter (AI-2E) (TC 2.A.86) family.</text>
</comment>
<sequence>MMPGPDPRAGTLASAVGHPAVNVPEAARGDRRVISDRRAGYRLPAETETFGESQFVRRTFLVVSLVIFTGLVLTAIWYASDVFLVLFAGILIAVLLRAPTNWLVAHTKLKEGAALALSILTLALFIGILVYAFAVPMADQVGQLLDELPRSMARMRQWMRQHEWARPLQPMVAELSRVRFDFQLLGRAQGVIRSTFSAIGGAVVALFIGIYLAAQPRLYQRGVMHLLPRKGRPRAYEVMDEIAAVLRAWLVGRMITMAAVGVAAGIGLWWLGVPLAFTLGVLTGVLEFLPYIGPILSAAAPLLIAFNLDADLAVYVLMLFIGIQTAENYLLTPLVEQRAVSLPPALVIFGTLLLTAMAGPLGVVLASPLIAACMVAVKLLYVEDVVEQPKPKL</sequence>
<evidence type="ECO:0000256" key="1">
    <source>
        <dbReference type="ARBA" id="ARBA00004141"/>
    </source>
</evidence>
<evidence type="ECO:0000256" key="4">
    <source>
        <dbReference type="ARBA" id="ARBA00022989"/>
    </source>
</evidence>
<organism evidence="7 8">
    <name type="scientific">Noviherbaspirillum denitrificans</name>
    <dbReference type="NCBI Taxonomy" id="1968433"/>
    <lineage>
        <taxon>Bacteria</taxon>
        <taxon>Pseudomonadati</taxon>
        <taxon>Pseudomonadota</taxon>
        <taxon>Betaproteobacteria</taxon>
        <taxon>Burkholderiales</taxon>
        <taxon>Oxalobacteraceae</taxon>
        <taxon>Noviherbaspirillum</taxon>
    </lineage>
</organism>
<keyword evidence="5 6" id="KW-0472">Membrane</keyword>
<accession>A0A254TEF0</accession>
<evidence type="ECO:0008006" key="9">
    <source>
        <dbReference type="Google" id="ProtNLM"/>
    </source>
</evidence>
<dbReference type="PANTHER" id="PTHR21716">
    <property type="entry name" value="TRANSMEMBRANE PROTEIN"/>
    <property type="match status" value="1"/>
</dbReference>
<feature type="transmembrane region" description="Helical" evidence="6">
    <location>
        <begin position="258"/>
        <end position="281"/>
    </location>
</feature>
<feature type="transmembrane region" description="Helical" evidence="6">
    <location>
        <begin position="191"/>
        <end position="214"/>
    </location>
</feature>
<dbReference type="Proteomes" id="UP000197535">
    <property type="component" value="Unassembled WGS sequence"/>
</dbReference>
<dbReference type="AlphaFoldDB" id="A0A254TEF0"/>
<keyword evidence="8" id="KW-1185">Reference proteome</keyword>
<dbReference type="EMBL" id="LSTO01000001">
    <property type="protein sequence ID" value="OWW21010.1"/>
    <property type="molecule type" value="Genomic_DNA"/>
</dbReference>
<comment type="subcellular location">
    <subcellularLocation>
        <location evidence="1">Membrane</location>
        <topology evidence="1">Multi-pass membrane protein</topology>
    </subcellularLocation>
</comment>